<keyword evidence="1" id="KW-0472">Membrane</keyword>
<dbReference type="EMBL" id="JYDW01000017">
    <property type="protein sequence ID" value="KRZ61488.1"/>
    <property type="molecule type" value="Genomic_DNA"/>
</dbReference>
<reference evidence="2 3" key="1">
    <citation type="submission" date="2015-05" db="EMBL/GenBank/DDBJ databases">
        <title>Evolution of Trichinella species and genotypes.</title>
        <authorList>
            <person name="Korhonen P.K."/>
            <person name="Edoardo P."/>
            <person name="Giuseppe L.R."/>
            <person name="Gasser R.B."/>
        </authorList>
    </citation>
    <scope>NUCLEOTIDE SEQUENCE [LARGE SCALE GENOMIC DNA]</scope>
    <source>
        <strain evidence="2">ISS10</strain>
    </source>
</reference>
<dbReference type="Proteomes" id="UP000054721">
    <property type="component" value="Unassembled WGS sequence"/>
</dbReference>
<feature type="transmembrane region" description="Helical" evidence="1">
    <location>
        <begin position="108"/>
        <end position="128"/>
    </location>
</feature>
<evidence type="ECO:0000313" key="3">
    <source>
        <dbReference type="Proteomes" id="UP000054721"/>
    </source>
</evidence>
<dbReference type="AlphaFoldDB" id="A0A0V1LPT3"/>
<name>A0A0V1LPT3_9BILA</name>
<keyword evidence="1" id="KW-0812">Transmembrane</keyword>
<organism evidence="2 3">
    <name type="scientific">Trichinella nativa</name>
    <dbReference type="NCBI Taxonomy" id="6335"/>
    <lineage>
        <taxon>Eukaryota</taxon>
        <taxon>Metazoa</taxon>
        <taxon>Ecdysozoa</taxon>
        <taxon>Nematoda</taxon>
        <taxon>Enoplea</taxon>
        <taxon>Dorylaimia</taxon>
        <taxon>Trichinellida</taxon>
        <taxon>Trichinellidae</taxon>
        <taxon>Trichinella</taxon>
    </lineage>
</organism>
<evidence type="ECO:0008006" key="4">
    <source>
        <dbReference type="Google" id="ProtNLM"/>
    </source>
</evidence>
<keyword evidence="1" id="KW-1133">Transmembrane helix</keyword>
<comment type="caution">
    <text evidence="2">The sequence shown here is derived from an EMBL/GenBank/DDBJ whole genome shotgun (WGS) entry which is preliminary data.</text>
</comment>
<gene>
    <name evidence="2" type="ORF">T02_7103</name>
</gene>
<feature type="transmembrane region" description="Helical" evidence="1">
    <location>
        <begin position="134"/>
        <end position="154"/>
    </location>
</feature>
<accession>A0A0V1LPT3</accession>
<proteinExistence type="predicted"/>
<sequence length="155" mass="17483">MFTPATSPHTLRYTRPCLCRNLLIHPFDALKSLIPIICNNSAAFDRTTVPFTGTFEVHTCLNHFSSTSSSFSKFLLRIRFRVLEFPSLQANSKVLRFARIVFNVDEGILSGLVLLGPTFLLLVFAHAILLDRKIFVVLVFILLGRQVFVVLVSLD</sequence>
<keyword evidence="3" id="KW-1185">Reference proteome</keyword>
<protein>
    <recommendedName>
        <fullName evidence="4">Transmembrane protein</fullName>
    </recommendedName>
</protein>
<evidence type="ECO:0000256" key="1">
    <source>
        <dbReference type="SAM" id="Phobius"/>
    </source>
</evidence>
<evidence type="ECO:0000313" key="2">
    <source>
        <dbReference type="EMBL" id="KRZ61488.1"/>
    </source>
</evidence>